<accession>A0AAN7ZAU7</accession>
<sequence length="76" mass="8365">MTNLNHRRLEAVMLRDYLARGPSTATERLVAQGADIRSNIAMADKLCSMETYLNQLVKQTKAGDSHGESKTITSAL</sequence>
<evidence type="ECO:0000313" key="2">
    <source>
        <dbReference type="Proteomes" id="UP001305414"/>
    </source>
</evidence>
<gene>
    <name evidence="1" type="ORF">RRF57_008180</name>
</gene>
<dbReference type="AlphaFoldDB" id="A0AAN7ZAU7"/>
<dbReference type="Proteomes" id="UP001305414">
    <property type="component" value="Unassembled WGS sequence"/>
</dbReference>
<comment type="caution">
    <text evidence="1">The sequence shown here is derived from an EMBL/GenBank/DDBJ whole genome shotgun (WGS) entry which is preliminary data.</text>
</comment>
<proteinExistence type="predicted"/>
<keyword evidence="2" id="KW-1185">Reference proteome</keyword>
<protein>
    <submittedName>
        <fullName evidence="1">Uncharacterized protein</fullName>
    </submittedName>
</protein>
<reference evidence="1 2" key="1">
    <citation type="submission" date="2023-10" db="EMBL/GenBank/DDBJ databases">
        <title>Draft genome sequence of Xylaria bambusicola isolate GMP-LS, the root and basal stem rot pathogen of sugarcane in Indonesia.</title>
        <authorList>
            <person name="Selvaraj P."/>
            <person name="Muralishankar V."/>
            <person name="Muruganantham S."/>
            <person name="Sp S."/>
            <person name="Haryani S."/>
            <person name="Lau K.J.X."/>
            <person name="Naqvi N.I."/>
        </authorList>
    </citation>
    <scope>NUCLEOTIDE SEQUENCE [LARGE SCALE GENOMIC DNA]</scope>
    <source>
        <strain evidence="1">GMP-LS</strain>
    </source>
</reference>
<dbReference type="EMBL" id="JAWHQM010000025">
    <property type="protein sequence ID" value="KAK5632466.1"/>
    <property type="molecule type" value="Genomic_DNA"/>
</dbReference>
<evidence type="ECO:0000313" key="1">
    <source>
        <dbReference type="EMBL" id="KAK5632466.1"/>
    </source>
</evidence>
<name>A0AAN7ZAU7_9PEZI</name>
<organism evidence="1 2">
    <name type="scientific">Xylaria bambusicola</name>
    <dbReference type="NCBI Taxonomy" id="326684"/>
    <lineage>
        <taxon>Eukaryota</taxon>
        <taxon>Fungi</taxon>
        <taxon>Dikarya</taxon>
        <taxon>Ascomycota</taxon>
        <taxon>Pezizomycotina</taxon>
        <taxon>Sordariomycetes</taxon>
        <taxon>Xylariomycetidae</taxon>
        <taxon>Xylariales</taxon>
        <taxon>Xylariaceae</taxon>
        <taxon>Xylaria</taxon>
    </lineage>
</organism>